<evidence type="ECO:0000313" key="2">
    <source>
        <dbReference type="EnsemblFungi" id="CEF88210"/>
    </source>
</evidence>
<gene>
    <name evidence="1" type="ORF">FGRAMPH1_01T18001</name>
</gene>
<dbReference type="EMBL" id="HG970334">
    <property type="protein sequence ID" value="CEF88210.1"/>
    <property type="molecule type" value="Genomic_DNA"/>
</dbReference>
<dbReference type="AlphaFoldDB" id="A0A098E285"/>
<evidence type="ECO:0000313" key="1">
    <source>
        <dbReference type="EMBL" id="CEF88210.1"/>
    </source>
</evidence>
<name>A0A098E285_GIBZE</name>
<accession>A0A098E285</accession>
<reference evidence="2 3" key="1">
    <citation type="journal article" date="2007" name="Science">
        <title>The Fusarium graminearum genome reveals a link between localized polymorphism and pathogen specialization.</title>
        <authorList>
            <person name="Cuomo C.A."/>
            <person name="Gueldener U."/>
            <person name="Xu J.-R."/>
            <person name="Trail F."/>
            <person name="Turgeon B.G."/>
            <person name="Di Pietro A."/>
            <person name="Walton J.D."/>
            <person name="Ma L.-J."/>
            <person name="Baker S.E."/>
            <person name="Rep M."/>
            <person name="Adam G."/>
            <person name="Antoniw J."/>
            <person name="Baldwin T."/>
            <person name="Calvo S.E."/>
            <person name="Chang Y.-L."/>
            <person name="DeCaprio D."/>
            <person name="Gale L.R."/>
            <person name="Gnerre S."/>
            <person name="Goswami R.S."/>
            <person name="Hammond-Kosack K."/>
            <person name="Harris L.J."/>
            <person name="Hilburn K."/>
            <person name="Kennell J.C."/>
            <person name="Kroken S."/>
            <person name="Magnuson J.K."/>
            <person name="Mannhaupt G."/>
            <person name="Mauceli E.W."/>
            <person name="Mewes H.-W."/>
            <person name="Mitterbauer R."/>
            <person name="Muehlbauer G."/>
            <person name="Muensterkoetter M."/>
            <person name="Nelson D."/>
            <person name="O'Donnell K."/>
            <person name="Ouellet T."/>
            <person name="Qi W."/>
            <person name="Quesneville H."/>
            <person name="Roncero M.I.G."/>
            <person name="Seong K.-Y."/>
            <person name="Tetko I.V."/>
            <person name="Urban M."/>
            <person name="Waalwijk C."/>
            <person name="Ward T.J."/>
            <person name="Yao J."/>
            <person name="Birren B.W."/>
            <person name="Kistler H.C."/>
        </authorList>
    </citation>
    <scope>NUCLEOTIDE SEQUENCE [LARGE SCALE GENOMIC DNA]</scope>
    <source>
        <strain evidence="3">ATCC MYA-4620 / CBS 123657 / FGSC 9075 / NRRL 31084 / PH-1</strain>
        <strain evidence="2">PH-1 / ATCC MYA-4620 / FGSC 9075 / NRRL 31084</strain>
    </source>
</reference>
<reference evidence="2" key="4">
    <citation type="submission" date="2017-01" db="UniProtKB">
        <authorList>
            <consortium name="EnsemblFungi"/>
        </authorList>
    </citation>
    <scope>IDENTIFICATION</scope>
    <source>
        <strain evidence="2">PH-1 / ATCC MYA-4620 / FGSC 9075 / NRRL 31084</strain>
    </source>
</reference>
<organism evidence="1 3">
    <name type="scientific">Gibberella zeae (strain ATCC MYA-4620 / CBS 123657 / FGSC 9075 / NRRL 31084 / PH-1)</name>
    <name type="common">Wheat head blight fungus</name>
    <name type="synonym">Fusarium graminearum</name>
    <dbReference type="NCBI Taxonomy" id="229533"/>
    <lineage>
        <taxon>Eukaryota</taxon>
        <taxon>Fungi</taxon>
        <taxon>Dikarya</taxon>
        <taxon>Ascomycota</taxon>
        <taxon>Pezizomycotina</taxon>
        <taxon>Sordariomycetes</taxon>
        <taxon>Hypocreomycetidae</taxon>
        <taxon>Hypocreales</taxon>
        <taxon>Nectriaceae</taxon>
        <taxon>Fusarium</taxon>
    </lineage>
</organism>
<keyword evidence="3" id="KW-1185">Reference proteome</keyword>
<dbReference type="InParanoid" id="A0A098E285"/>
<reference evidence="1 3" key="3">
    <citation type="journal article" date="2015" name="BMC Genomics">
        <title>The completed genome sequence of the pathogenic ascomycete fungus Fusarium graminearum.</title>
        <authorList>
            <person name="King R."/>
            <person name="Urban M."/>
            <person name="Hammond-Kosack M.C."/>
            <person name="Hassani-Pak K."/>
            <person name="Hammond-Kosack K.E."/>
        </authorList>
    </citation>
    <scope>NUCLEOTIDE SEQUENCE [LARGE SCALE GENOMIC DNA]</scope>
    <source>
        <strain evidence="3">ATCC MYA-4620 / CBS 123657 / FGSC 9075 / NRRL 31084 / PH-1</strain>
        <strain evidence="1">PH-1</strain>
    </source>
</reference>
<protein>
    <submittedName>
        <fullName evidence="1">Chromosome 3, complete genome</fullName>
    </submittedName>
</protein>
<evidence type="ECO:0000313" key="3">
    <source>
        <dbReference type="Proteomes" id="UP000070720"/>
    </source>
</evidence>
<sequence length="139" mass="15290">MESNTVVSVFLYTCINIQSQEIMPAGELSSSPVNLEMFHSLRASLILGSVHAHTMRRSSDGVYSLATRYGNSFFGNANTSRKCLTCSGRGANISTYLYLQPVHSCSKDLFLPALRGHGYCVFMQMSNLSENPCSHDDIP</sequence>
<dbReference type="EnsemblFungi" id="CEF88210">
    <property type="protein sequence ID" value="CEF88210"/>
    <property type="gene ID" value="FGRRES_12743"/>
</dbReference>
<dbReference type="Proteomes" id="UP000070720">
    <property type="component" value="Chromosome 3"/>
</dbReference>
<reference evidence="2 3" key="2">
    <citation type="journal article" date="2010" name="Nature">
        <title>Comparative genomics reveals mobile pathogenicity chromosomes in Fusarium.</title>
        <authorList>
            <person name="Ma L.J."/>
            <person name="van der Does H.C."/>
            <person name="Borkovich K.A."/>
            <person name="Coleman J.J."/>
            <person name="Daboussi M.J."/>
            <person name="Di Pietro A."/>
            <person name="Dufresne M."/>
            <person name="Freitag M."/>
            <person name="Grabherr M."/>
            <person name="Henrissat B."/>
            <person name="Houterman P.M."/>
            <person name="Kang S."/>
            <person name="Shim W.B."/>
            <person name="Woloshuk C."/>
            <person name="Xie X."/>
            <person name="Xu J.R."/>
            <person name="Antoniw J."/>
            <person name="Baker S.E."/>
            <person name="Bluhm B.H."/>
            <person name="Breakspear A."/>
            <person name="Brown D.W."/>
            <person name="Butchko R.A."/>
            <person name="Chapman S."/>
            <person name="Coulson R."/>
            <person name="Coutinho P.M."/>
            <person name="Danchin E.G."/>
            <person name="Diener A."/>
            <person name="Gale L.R."/>
            <person name="Gardiner D.M."/>
            <person name="Goff S."/>
            <person name="Hammond-Kosack K.E."/>
            <person name="Hilburn K."/>
            <person name="Hua-Van A."/>
            <person name="Jonkers W."/>
            <person name="Kazan K."/>
            <person name="Kodira C.D."/>
            <person name="Koehrsen M."/>
            <person name="Kumar L."/>
            <person name="Lee Y.H."/>
            <person name="Li L."/>
            <person name="Manners J.M."/>
            <person name="Miranda-Saavedra D."/>
            <person name="Mukherjee M."/>
            <person name="Park G."/>
            <person name="Park J."/>
            <person name="Park S.Y."/>
            <person name="Proctor R.H."/>
            <person name="Regev A."/>
            <person name="Ruiz-Roldan M.C."/>
            <person name="Sain D."/>
            <person name="Sakthikumar S."/>
            <person name="Sykes S."/>
            <person name="Schwartz D.C."/>
            <person name="Turgeon B.G."/>
            <person name="Wapinski I."/>
            <person name="Yoder O."/>
            <person name="Young S."/>
            <person name="Zeng Q."/>
            <person name="Zhou S."/>
            <person name="Galagan J."/>
            <person name="Cuomo C.A."/>
            <person name="Kistler H.C."/>
            <person name="Rep M."/>
        </authorList>
    </citation>
    <scope>GENOME REANNOTATION</scope>
    <source>
        <strain evidence="3">ATCC MYA-4620 / CBS 123657 / FGSC 9075 / NRRL 31084 / PH-1</strain>
        <strain evidence="2">PH-1 / ATCC MYA-4620 / FGSC 9075 / NRRL 31084</strain>
    </source>
</reference>
<proteinExistence type="predicted"/>
<accession>A0A0E0SP47</accession>